<dbReference type="InterPro" id="IPR029045">
    <property type="entry name" value="ClpP/crotonase-like_dom_sf"/>
</dbReference>
<organism evidence="1 2">
    <name type="scientific">Sorangium cellulosum</name>
    <name type="common">Polyangium cellulosum</name>
    <dbReference type="NCBI Taxonomy" id="56"/>
    <lineage>
        <taxon>Bacteria</taxon>
        <taxon>Pseudomonadati</taxon>
        <taxon>Myxococcota</taxon>
        <taxon>Polyangia</taxon>
        <taxon>Polyangiales</taxon>
        <taxon>Polyangiaceae</taxon>
        <taxon>Sorangium</taxon>
    </lineage>
</organism>
<accession>A0A150R9H6</accession>
<dbReference type="AlphaFoldDB" id="A0A150R9H6"/>
<protein>
    <submittedName>
        <fullName evidence="1">Uncharacterized protein</fullName>
    </submittedName>
</protein>
<dbReference type="Proteomes" id="UP000075635">
    <property type="component" value="Unassembled WGS sequence"/>
</dbReference>
<evidence type="ECO:0000313" key="1">
    <source>
        <dbReference type="EMBL" id="KYF76885.1"/>
    </source>
</evidence>
<gene>
    <name evidence="1" type="ORF">BE17_23785</name>
</gene>
<name>A0A150R9H6_SORCE</name>
<dbReference type="GO" id="GO:0016020">
    <property type="term" value="C:membrane"/>
    <property type="evidence" value="ECO:0007669"/>
    <property type="project" value="InterPro"/>
</dbReference>
<dbReference type="PANTHER" id="PTHR35984:SF1">
    <property type="entry name" value="PERIPLASMIC SERINE PROTEASE"/>
    <property type="match status" value="1"/>
</dbReference>
<evidence type="ECO:0000313" key="2">
    <source>
        <dbReference type="Proteomes" id="UP000075635"/>
    </source>
</evidence>
<reference evidence="1 2" key="1">
    <citation type="submission" date="2014-02" db="EMBL/GenBank/DDBJ databases">
        <title>The small core and large imbalanced accessory genome model reveals a collaborative survival strategy of Sorangium cellulosum strains in nature.</title>
        <authorList>
            <person name="Han K."/>
            <person name="Peng R."/>
            <person name="Blom J."/>
            <person name="Li Y.-Z."/>
        </authorList>
    </citation>
    <scope>NUCLEOTIDE SEQUENCE [LARGE SCALE GENOMIC DNA]</scope>
    <source>
        <strain evidence="1 2">So0011-07</strain>
    </source>
</reference>
<sequence length="253" mass="27893">MLVQNGTSVLDGQIRDGFFASAGQLPREPVALLIRSPGGIAKAAYQIARLIRRHCGGFIAVVPSYAKSAATLLSLGAEAILMGENAELGPLDVQLHDIHREWRGSALDEVQALERLNAEALSAVDQTMNVLVIRTKKKVDALLPHVLTYVAQMMRPLLENVDVVQYTQRARQLKVAEEYAQRLLEPYHGAEVAEVIAMHLVQEYPEHDFFIDADEARTIGLNVLNASTEQGAILDKLLPYMSKLTAFGRIEEV</sequence>
<dbReference type="Gene3D" id="3.90.226.10">
    <property type="entry name" value="2-enoyl-CoA Hydratase, Chain A, domain 1"/>
    <property type="match status" value="1"/>
</dbReference>
<dbReference type="SUPFAM" id="SSF52096">
    <property type="entry name" value="ClpP/crotonase"/>
    <property type="match status" value="1"/>
</dbReference>
<comment type="caution">
    <text evidence="1">The sequence shown here is derived from an EMBL/GenBank/DDBJ whole genome shotgun (WGS) entry which is preliminary data.</text>
</comment>
<proteinExistence type="predicted"/>
<dbReference type="EMBL" id="JEMB01002968">
    <property type="protein sequence ID" value="KYF76885.1"/>
    <property type="molecule type" value="Genomic_DNA"/>
</dbReference>
<dbReference type="Pfam" id="PF01972">
    <property type="entry name" value="SDH_protease"/>
    <property type="match status" value="1"/>
</dbReference>
<dbReference type="PANTHER" id="PTHR35984">
    <property type="entry name" value="PERIPLASMIC SERINE PROTEASE"/>
    <property type="match status" value="1"/>
</dbReference>
<dbReference type="InterPro" id="IPR002825">
    <property type="entry name" value="Pept_S49_ser-pept_pro"/>
</dbReference>